<reference evidence="1" key="1">
    <citation type="submission" date="2018-09" db="EMBL/GenBank/DDBJ databases">
        <title>A genomic encyclopedia of anaerobic methanotrophic archaea.</title>
        <authorList>
            <person name="Skennerton C.T."/>
            <person name="Chadwick G.L."/>
            <person name="Laso-Perez R."/>
            <person name="Leu A.O."/>
            <person name="Speth D.R."/>
            <person name="Yu H."/>
            <person name="Morgan-Lang C."/>
            <person name="Hatzenpichler R."/>
            <person name="Goudeau D."/>
            <person name="Malmstrom R."/>
            <person name="Woyke T."/>
            <person name="Hallam S."/>
            <person name="Tyson G.W."/>
            <person name="Wegener G."/>
            <person name="Boetius A."/>
            <person name="Orphan V.J."/>
        </authorList>
    </citation>
    <scope>NUCLEOTIDE SEQUENCE</scope>
    <source>
        <strain evidence="1">CONS3730D10UFb2</strain>
    </source>
</reference>
<evidence type="ECO:0000313" key="2">
    <source>
        <dbReference type="Proteomes" id="UP000315423"/>
    </source>
</evidence>
<gene>
    <name evidence="1" type="ORF">C5S46_04070</name>
</gene>
<dbReference type="Proteomes" id="UP000315423">
    <property type="component" value="Unassembled WGS sequence"/>
</dbReference>
<accession>A0AC61SBM0</accession>
<name>A0AC61SBM0_9EURY</name>
<organism evidence="1 2">
    <name type="scientific">Candidatus Methanomarinus sp</name>
    <dbReference type="NCBI Taxonomy" id="3386244"/>
    <lineage>
        <taxon>Archaea</taxon>
        <taxon>Methanobacteriati</taxon>
        <taxon>Methanobacteriota</taxon>
        <taxon>Stenosarchaea group</taxon>
        <taxon>Methanomicrobia</taxon>
        <taxon>Methanosarcinales</taxon>
        <taxon>ANME-2 cluster</taxon>
        <taxon>Candidatus Methanocomedenaceae</taxon>
        <taxon>Candidatus Methanomarinus</taxon>
    </lineage>
</organism>
<dbReference type="EMBL" id="QYBA01000132">
    <property type="protein sequence ID" value="TKY91779.1"/>
    <property type="molecule type" value="Genomic_DNA"/>
</dbReference>
<protein>
    <submittedName>
        <fullName evidence="1">DUF87 domain-containing protein</fullName>
    </submittedName>
</protein>
<sequence>MTRDSIGVIFGKTGTHEFKFAIPNTNLVKRTDYIKVWHESDGWILAQVVSMTSSSDDFNLESAANAASGGNVKIPHNKFEAEALIIGFRDREGLLRVPRTPFSSGDKVFPADHDMIRSILGLSNGNIFIGLLEGHDIKVSLDMNNLIQKHCSILAKTGSGKSYTAGVILEEILEHKIPLLIIDPHGEYGSLKVPGPGNIEAIYNKYGISPKGYGPQITIYTPANKVLNREADDVFRMDGINLSIKNLIQILPDEKSSNQQGILYEAITKLKAENDRYTIDDIIFEVGNNKSKLKWGVIASLESIKESEILSEHPTKITQLFSPDKASIIDMKGVAPPLQGMIVAKLCNDLFEARKMGKIPPGMLVVEEAHNFCPERGFEKTASTEILRTIASEGRKFGMGMMVISQRPARIDKNVLSQCNTQIIMKMTNPNDLKAISKGLEGISSEVEEELKRLPPGVSILVSNDIELPVIVDIRVKKSKHGGESVKILSSSVPAARSQTSKDPVKPEKIEVLKNEKNEQDEPKQDGSSLFKKLFGSSKDK</sequence>
<evidence type="ECO:0000313" key="1">
    <source>
        <dbReference type="EMBL" id="TKY91779.1"/>
    </source>
</evidence>
<comment type="caution">
    <text evidence="1">The sequence shown here is derived from an EMBL/GenBank/DDBJ whole genome shotgun (WGS) entry which is preliminary data.</text>
</comment>
<proteinExistence type="predicted"/>